<evidence type="ECO:0000256" key="4">
    <source>
        <dbReference type="ARBA" id="ARBA00022989"/>
    </source>
</evidence>
<dbReference type="InterPro" id="IPR051645">
    <property type="entry name" value="PER33/POM33_regulator"/>
</dbReference>
<gene>
    <name evidence="7" type="ORF">L211DRAFT_354948</name>
</gene>
<feature type="transmembrane region" description="Helical" evidence="6">
    <location>
        <begin position="103"/>
        <end position="126"/>
    </location>
</feature>
<dbReference type="GO" id="GO:0061024">
    <property type="term" value="P:membrane organization"/>
    <property type="evidence" value="ECO:0007669"/>
    <property type="project" value="TreeGrafter"/>
</dbReference>
<dbReference type="Pfam" id="PF03661">
    <property type="entry name" value="TMEM33_Pom33"/>
    <property type="match status" value="1"/>
</dbReference>
<proteinExistence type="inferred from homology"/>
<accession>A0A3N4LKI3</accession>
<comment type="similarity">
    <text evidence="2">Belongs to the PER33/POM33 family.</text>
</comment>
<protein>
    <recommendedName>
        <fullName evidence="9">Endoplasmic reticulum protein</fullName>
    </recommendedName>
</protein>
<reference evidence="7 8" key="1">
    <citation type="journal article" date="2018" name="Nat. Ecol. Evol.">
        <title>Pezizomycetes genomes reveal the molecular basis of ectomycorrhizal truffle lifestyle.</title>
        <authorList>
            <person name="Murat C."/>
            <person name="Payen T."/>
            <person name="Noel B."/>
            <person name="Kuo A."/>
            <person name="Morin E."/>
            <person name="Chen J."/>
            <person name="Kohler A."/>
            <person name="Krizsan K."/>
            <person name="Balestrini R."/>
            <person name="Da Silva C."/>
            <person name="Montanini B."/>
            <person name="Hainaut M."/>
            <person name="Levati E."/>
            <person name="Barry K.W."/>
            <person name="Belfiori B."/>
            <person name="Cichocki N."/>
            <person name="Clum A."/>
            <person name="Dockter R.B."/>
            <person name="Fauchery L."/>
            <person name="Guy J."/>
            <person name="Iotti M."/>
            <person name="Le Tacon F."/>
            <person name="Lindquist E.A."/>
            <person name="Lipzen A."/>
            <person name="Malagnac F."/>
            <person name="Mello A."/>
            <person name="Molinier V."/>
            <person name="Miyauchi S."/>
            <person name="Poulain J."/>
            <person name="Riccioni C."/>
            <person name="Rubini A."/>
            <person name="Sitrit Y."/>
            <person name="Splivallo R."/>
            <person name="Traeger S."/>
            <person name="Wang M."/>
            <person name="Zifcakova L."/>
            <person name="Wipf D."/>
            <person name="Zambonelli A."/>
            <person name="Paolocci F."/>
            <person name="Nowrousian M."/>
            <person name="Ottonello S."/>
            <person name="Baldrian P."/>
            <person name="Spatafora J.W."/>
            <person name="Henrissat B."/>
            <person name="Nagy L.G."/>
            <person name="Aury J.M."/>
            <person name="Wincker P."/>
            <person name="Grigoriev I.V."/>
            <person name="Bonfante P."/>
            <person name="Martin F.M."/>
        </authorList>
    </citation>
    <scope>NUCLEOTIDE SEQUENCE [LARGE SCALE GENOMIC DNA]</scope>
    <source>
        <strain evidence="7 8">ATCC MYA-4762</strain>
    </source>
</reference>
<keyword evidence="3 6" id="KW-0812">Transmembrane</keyword>
<evidence type="ECO:0000256" key="1">
    <source>
        <dbReference type="ARBA" id="ARBA00004141"/>
    </source>
</evidence>
<keyword evidence="8" id="KW-1185">Reference proteome</keyword>
<keyword evidence="4 6" id="KW-1133">Transmembrane helix</keyword>
<sequence length="287" mass="32144">MAPQPQTLALSDRLMALVQTLQFSWFMGHLTLLVSTIYYTIAVVRFNAVSTAAAFSYRLAFLSAAVTYGIVVFKAYRAKIQRVGVENPQQQVLSLLGDENVQYLVMALIWLYSNSIWFALLPFAVYSTFHFLSYLRTNVIPTFAPATPAPGSNPAASPGPRPTVQHPLSEYIAKFVRQNYDTSMHLVSNLEIFLWARVFLGALVFKNSWVLLLCYTLFLRIRYAQSSFVRQAFQGLERKGDALVNDARVPDGARNGWRIGKDVVKKAREATSFLDTPANGTAGRKTQ</sequence>
<feature type="transmembrane region" description="Helical" evidence="6">
    <location>
        <begin position="192"/>
        <end position="218"/>
    </location>
</feature>
<evidence type="ECO:0000256" key="2">
    <source>
        <dbReference type="ARBA" id="ARBA00007322"/>
    </source>
</evidence>
<name>A0A3N4LKI3_9PEZI</name>
<evidence type="ECO:0000256" key="6">
    <source>
        <dbReference type="SAM" id="Phobius"/>
    </source>
</evidence>
<dbReference type="PANTHER" id="PTHR12703">
    <property type="entry name" value="TRANSMEMBRANE PROTEIN 33"/>
    <property type="match status" value="1"/>
</dbReference>
<keyword evidence="5 6" id="KW-0472">Membrane</keyword>
<dbReference type="STRING" id="1051890.A0A3N4LKI3"/>
<dbReference type="Proteomes" id="UP000267821">
    <property type="component" value="Unassembled WGS sequence"/>
</dbReference>
<evidence type="ECO:0000256" key="3">
    <source>
        <dbReference type="ARBA" id="ARBA00022692"/>
    </source>
</evidence>
<evidence type="ECO:0000256" key="5">
    <source>
        <dbReference type="ARBA" id="ARBA00023136"/>
    </source>
</evidence>
<dbReference type="EMBL" id="ML121555">
    <property type="protein sequence ID" value="RPB21979.1"/>
    <property type="molecule type" value="Genomic_DNA"/>
</dbReference>
<dbReference type="PANTHER" id="PTHR12703:SF4">
    <property type="entry name" value="TRANSMEMBRANE PROTEIN 33"/>
    <property type="match status" value="1"/>
</dbReference>
<dbReference type="InterPro" id="IPR005344">
    <property type="entry name" value="TMEM33/Pom33"/>
</dbReference>
<dbReference type="GO" id="GO:0005783">
    <property type="term" value="C:endoplasmic reticulum"/>
    <property type="evidence" value="ECO:0007669"/>
    <property type="project" value="TreeGrafter"/>
</dbReference>
<dbReference type="GO" id="GO:0071786">
    <property type="term" value="P:endoplasmic reticulum tubular network organization"/>
    <property type="evidence" value="ECO:0007669"/>
    <property type="project" value="TreeGrafter"/>
</dbReference>
<organism evidence="7 8">
    <name type="scientific">Terfezia boudieri ATCC MYA-4762</name>
    <dbReference type="NCBI Taxonomy" id="1051890"/>
    <lineage>
        <taxon>Eukaryota</taxon>
        <taxon>Fungi</taxon>
        <taxon>Dikarya</taxon>
        <taxon>Ascomycota</taxon>
        <taxon>Pezizomycotina</taxon>
        <taxon>Pezizomycetes</taxon>
        <taxon>Pezizales</taxon>
        <taxon>Pezizaceae</taxon>
        <taxon>Terfezia</taxon>
    </lineage>
</organism>
<dbReference type="InParanoid" id="A0A3N4LKI3"/>
<evidence type="ECO:0000313" key="7">
    <source>
        <dbReference type="EMBL" id="RPB21979.1"/>
    </source>
</evidence>
<feature type="transmembrane region" description="Helical" evidence="6">
    <location>
        <begin position="21"/>
        <end position="41"/>
    </location>
</feature>
<dbReference type="FunCoup" id="A0A3N4LKI3">
    <property type="interactions" value="124"/>
</dbReference>
<feature type="transmembrane region" description="Helical" evidence="6">
    <location>
        <begin position="53"/>
        <end position="73"/>
    </location>
</feature>
<evidence type="ECO:0000313" key="8">
    <source>
        <dbReference type="Proteomes" id="UP000267821"/>
    </source>
</evidence>
<evidence type="ECO:0008006" key="9">
    <source>
        <dbReference type="Google" id="ProtNLM"/>
    </source>
</evidence>
<dbReference type="AlphaFoldDB" id="A0A3N4LKI3"/>
<comment type="subcellular location">
    <subcellularLocation>
        <location evidence="1">Membrane</location>
        <topology evidence="1">Multi-pass membrane protein</topology>
    </subcellularLocation>
</comment>
<dbReference type="OrthoDB" id="5581259at2759"/>
<dbReference type="GO" id="GO:0016020">
    <property type="term" value="C:membrane"/>
    <property type="evidence" value="ECO:0007669"/>
    <property type="project" value="UniProtKB-SubCell"/>
</dbReference>